<protein>
    <submittedName>
        <fullName evidence="1">Uncharacterized protein</fullName>
    </submittedName>
</protein>
<reference evidence="2" key="1">
    <citation type="submission" date="2019-04" db="EMBL/GenBank/DDBJ databases">
        <title>Draft genome sequence of Pseudonocardiaceae bacterium SL3-2-4.</title>
        <authorList>
            <person name="Ningsih F."/>
            <person name="Yokota A."/>
            <person name="Sakai Y."/>
            <person name="Nanatani K."/>
            <person name="Yabe S."/>
            <person name="Oetari A."/>
            <person name="Sjamsuridzal W."/>
        </authorList>
    </citation>
    <scope>NUCLEOTIDE SEQUENCE [LARGE SCALE GENOMIC DNA]</scope>
    <source>
        <strain evidence="2">SL3-2-4</strain>
    </source>
</reference>
<dbReference type="Proteomes" id="UP000298860">
    <property type="component" value="Unassembled WGS sequence"/>
</dbReference>
<organism evidence="1 2">
    <name type="scientific">Gandjariella thermophila</name>
    <dbReference type="NCBI Taxonomy" id="1931992"/>
    <lineage>
        <taxon>Bacteria</taxon>
        <taxon>Bacillati</taxon>
        <taxon>Actinomycetota</taxon>
        <taxon>Actinomycetes</taxon>
        <taxon>Pseudonocardiales</taxon>
        <taxon>Pseudonocardiaceae</taxon>
        <taxon>Gandjariella</taxon>
    </lineage>
</organism>
<dbReference type="EMBL" id="BJFL01000001">
    <property type="protein sequence ID" value="GDY28508.1"/>
    <property type="molecule type" value="Genomic_DNA"/>
</dbReference>
<evidence type="ECO:0000313" key="2">
    <source>
        <dbReference type="Proteomes" id="UP000298860"/>
    </source>
</evidence>
<proteinExistence type="predicted"/>
<dbReference type="InterPro" id="IPR023393">
    <property type="entry name" value="START-like_dom_sf"/>
</dbReference>
<dbReference type="AlphaFoldDB" id="A0A4D4J135"/>
<name>A0A4D4J135_9PSEU</name>
<sequence length="147" mass="15978">MTLAQLVPDGSGCLLVFTHTLSDAGTWGDLPSAARQATGWDACLGWLATRLDGREKQPMPPAWFLATAERYVEAFGLGEGEAREDPEGFLLWFERDLVQPPQRVWAALTESGEPVAGGADRAVAPPLRRAAWLTGHGRRVQPRLVTS</sequence>
<comment type="caution">
    <text evidence="1">The sequence shown here is derived from an EMBL/GenBank/DDBJ whole genome shotgun (WGS) entry which is preliminary data.</text>
</comment>
<gene>
    <name evidence="1" type="ORF">GTS_01410</name>
</gene>
<dbReference type="OrthoDB" id="9803476at2"/>
<keyword evidence="2" id="KW-1185">Reference proteome</keyword>
<dbReference type="Gene3D" id="3.30.530.20">
    <property type="match status" value="1"/>
</dbReference>
<dbReference type="SUPFAM" id="SSF55961">
    <property type="entry name" value="Bet v1-like"/>
    <property type="match status" value="1"/>
</dbReference>
<evidence type="ECO:0000313" key="1">
    <source>
        <dbReference type="EMBL" id="GDY28508.1"/>
    </source>
</evidence>
<accession>A0A4D4J135</accession>
<dbReference type="RefSeq" id="WP_137811726.1">
    <property type="nucleotide sequence ID" value="NZ_BJFL01000001.1"/>
</dbReference>